<dbReference type="EMBL" id="VBOU01000053">
    <property type="protein sequence ID" value="TMQ54807.1"/>
    <property type="molecule type" value="Genomic_DNA"/>
</dbReference>
<dbReference type="InterPro" id="IPR012338">
    <property type="entry name" value="Beta-lactam/transpept-like"/>
</dbReference>
<proteinExistence type="predicted"/>
<feature type="domain" description="Beta-lactamase class A catalytic" evidence="1">
    <location>
        <begin position="66"/>
        <end position="318"/>
    </location>
</feature>
<dbReference type="GO" id="GO:0046677">
    <property type="term" value="P:response to antibiotic"/>
    <property type="evidence" value="ECO:0007669"/>
    <property type="project" value="InterPro"/>
</dbReference>
<dbReference type="Gene3D" id="3.40.710.10">
    <property type="entry name" value="DD-peptidase/beta-lactamase superfamily"/>
    <property type="match status" value="1"/>
</dbReference>
<accession>A0A538STU8</accession>
<keyword evidence="2" id="KW-0378">Hydrolase</keyword>
<dbReference type="PANTHER" id="PTHR35333:SF3">
    <property type="entry name" value="BETA-LACTAMASE-TYPE TRANSPEPTIDASE FOLD CONTAINING PROTEIN"/>
    <property type="match status" value="1"/>
</dbReference>
<dbReference type="AlphaFoldDB" id="A0A538STU8"/>
<dbReference type="InterPro" id="IPR000871">
    <property type="entry name" value="Beta-lactam_class-A"/>
</dbReference>
<evidence type="ECO:0000259" key="1">
    <source>
        <dbReference type="Pfam" id="PF13354"/>
    </source>
</evidence>
<dbReference type="PANTHER" id="PTHR35333">
    <property type="entry name" value="BETA-LACTAMASE"/>
    <property type="match status" value="1"/>
</dbReference>
<dbReference type="SUPFAM" id="SSF56601">
    <property type="entry name" value="beta-lactamase/transpeptidase-like"/>
    <property type="match status" value="1"/>
</dbReference>
<sequence length="359" mass="39154">MGAENVKRGSRAPRRRLMMGRIVPLIVCALVVAAAAPARPAPAPTRPATLEGGIRAVVAKSHGVWGISVRHVERHESAGVRENERFNMASVFKVPILVELFHQASQGKIALDERVEWKDPGRYFGSGVLQAMRPGLNPTIHDLATLMIIVSDNAATDQLLARVGKANVNARLRALGLTKTSVDAGTREHTLEAFGLRGPKYKDFTPADVAGFDFQAHEAEIERNQRQALRDCHNCSTPSEMSQLFEKIVSGLAGDSVGTNDMLGILSKQQFNQRLPRLLPVGIRVAHKTGTVTNPVWVVNDAGIIYLPNGEHVVVTAFSHGTDMNQDEVQLKKAFNDAEDTIAEIGKTVFDYYEARAGK</sequence>
<dbReference type="GO" id="GO:0008800">
    <property type="term" value="F:beta-lactamase activity"/>
    <property type="evidence" value="ECO:0007669"/>
    <property type="project" value="InterPro"/>
</dbReference>
<dbReference type="InterPro" id="IPR045155">
    <property type="entry name" value="Beta-lactam_cat"/>
</dbReference>
<reference evidence="2 3" key="1">
    <citation type="journal article" date="2019" name="Nat. Microbiol.">
        <title>Mediterranean grassland soil C-N compound turnover is dependent on rainfall and depth, and is mediated by genomically divergent microorganisms.</title>
        <authorList>
            <person name="Diamond S."/>
            <person name="Andeer P.F."/>
            <person name="Li Z."/>
            <person name="Crits-Christoph A."/>
            <person name="Burstein D."/>
            <person name="Anantharaman K."/>
            <person name="Lane K.R."/>
            <person name="Thomas B.C."/>
            <person name="Pan C."/>
            <person name="Northen T.R."/>
            <person name="Banfield J.F."/>
        </authorList>
    </citation>
    <scope>NUCLEOTIDE SEQUENCE [LARGE SCALE GENOMIC DNA]</scope>
    <source>
        <strain evidence="2">WS_4</strain>
    </source>
</reference>
<dbReference type="Proteomes" id="UP000319829">
    <property type="component" value="Unassembled WGS sequence"/>
</dbReference>
<evidence type="ECO:0000313" key="2">
    <source>
        <dbReference type="EMBL" id="TMQ54807.1"/>
    </source>
</evidence>
<comment type="caution">
    <text evidence="2">The sequence shown here is derived from an EMBL/GenBank/DDBJ whole genome shotgun (WGS) entry which is preliminary data.</text>
</comment>
<dbReference type="Pfam" id="PF13354">
    <property type="entry name" value="Beta-lactamase2"/>
    <property type="match status" value="1"/>
</dbReference>
<organism evidence="2 3">
    <name type="scientific">Eiseniibacteriota bacterium</name>
    <dbReference type="NCBI Taxonomy" id="2212470"/>
    <lineage>
        <taxon>Bacteria</taxon>
        <taxon>Candidatus Eiseniibacteriota</taxon>
    </lineage>
</organism>
<protein>
    <submittedName>
        <fullName evidence="2">Serine hydrolase</fullName>
    </submittedName>
</protein>
<gene>
    <name evidence="2" type="ORF">E6K74_04970</name>
</gene>
<evidence type="ECO:0000313" key="3">
    <source>
        <dbReference type="Proteomes" id="UP000319829"/>
    </source>
</evidence>
<name>A0A538STU8_UNCEI</name>
<dbReference type="GO" id="GO:0030655">
    <property type="term" value="P:beta-lactam antibiotic catabolic process"/>
    <property type="evidence" value="ECO:0007669"/>
    <property type="project" value="InterPro"/>
</dbReference>